<reference evidence="2 3" key="1">
    <citation type="journal article" date="2015" name="Genome Announc.">
        <title>Draft Genome Sequences of Marine Isolates of Thalassomonas viridans and Thalassomonas actiniarum.</title>
        <authorList>
            <person name="Olonade I."/>
            <person name="van Zyl L.J."/>
            <person name="Trindade M."/>
        </authorList>
    </citation>
    <scope>NUCLEOTIDE SEQUENCE [LARGE SCALE GENOMIC DNA]</scope>
    <source>
        <strain evidence="2 3">XOM25</strain>
    </source>
</reference>
<keyword evidence="1" id="KW-0732">Signal</keyword>
<evidence type="ECO:0000256" key="1">
    <source>
        <dbReference type="SAM" id="SignalP"/>
    </source>
</evidence>
<gene>
    <name evidence="2" type="ORF">SG34_013045</name>
</gene>
<evidence type="ECO:0000313" key="2">
    <source>
        <dbReference type="EMBL" id="WDE07735.1"/>
    </source>
</evidence>
<feature type="signal peptide" evidence="1">
    <location>
        <begin position="1"/>
        <end position="30"/>
    </location>
</feature>
<dbReference type="RefSeq" id="WP_053047098.1">
    <property type="nucleotide sequence ID" value="NZ_CP059733.1"/>
</dbReference>
<name>A0AAE9Z6P5_9GAMM</name>
<dbReference type="Proteomes" id="UP000032352">
    <property type="component" value="Chromosome"/>
</dbReference>
<dbReference type="Gene3D" id="3.40.50.1110">
    <property type="entry name" value="SGNH hydrolase"/>
    <property type="match status" value="1"/>
</dbReference>
<protein>
    <submittedName>
        <fullName evidence="2">SGNH/GDSL hydrolase family protein</fullName>
    </submittedName>
</protein>
<evidence type="ECO:0000313" key="3">
    <source>
        <dbReference type="Proteomes" id="UP000032352"/>
    </source>
</evidence>
<accession>A0AAE9Z6P5</accession>
<sequence>MLKFSYLKSVKRLFSSLVITISFLSSAAWADNKSSQPPLLIIGASYANATTPFFSDLQAPLGGTAVNSGTYLSLGNALVRERSLSGHVINEAQAGATSFTRLGCYPGPECVGPGWDSYDTQFQKALARVTSGDNVNANYLVIVKGNDCMHPDAFGVAMELTMECTQEQMNASIDNLIAVGKKALEKGITPIYGYTPAYENLELETFRTALGWPWIIGEESYNAYRDLYRSRLENEMPEAIVLDFWKGFQHMGDGLHPSRKTVTRAAKRIAKAIKRHQRAF</sequence>
<feature type="chain" id="PRO_5041902786" evidence="1">
    <location>
        <begin position="31"/>
        <end position="280"/>
    </location>
</feature>
<proteinExistence type="predicted"/>
<keyword evidence="3" id="KW-1185">Reference proteome</keyword>
<reference evidence="2 3" key="2">
    <citation type="journal article" date="2022" name="Mar. Drugs">
        <title>Bioassay-Guided Fractionation Leads to the Detection of Cholic Acid Generated by the Rare Thalassomonas sp.</title>
        <authorList>
            <person name="Pheiffer F."/>
            <person name="Schneider Y.K."/>
            <person name="Hansen E.H."/>
            <person name="Andersen J.H."/>
            <person name="Isaksson J."/>
            <person name="Busche T."/>
            <person name="R C."/>
            <person name="Kalinowski J."/>
            <person name="Zyl L.V."/>
            <person name="Trindade M."/>
        </authorList>
    </citation>
    <scope>NUCLEOTIDE SEQUENCE [LARGE SCALE GENOMIC DNA]</scope>
    <source>
        <strain evidence="2 3">XOM25</strain>
    </source>
</reference>
<dbReference type="InterPro" id="IPR036514">
    <property type="entry name" value="SGNH_hydro_sf"/>
</dbReference>
<dbReference type="EMBL" id="CP059733">
    <property type="protein sequence ID" value="WDE07735.1"/>
    <property type="molecule type" value="Genomic_DNA"/>
</dbReference>
<dbReference type="AlphaFoldDB" id="A0AAE9Z6P5"/>
<organism evidence="2 3">
    <name type="scientific">Thalassomonas viridans</name>
    <dbReference type="NCBI Taxonomy" id="137584"/>
    <lineage>
        <taxon>Bacteria</taxon>
        <taxon>Pseudomonadati</taxon>
        <taxon>Pseudomonadota</taxon>
        <taxon>Gammaproteobacteria</taxon>
        <taxon>Alteromonadales</taxon>
        <taxon>Colwelliaceae</taxon>
        <taxon>Thalassomonas</taxon>
    </lineage>
</organism>
<dbReference type="KEGG" id="tvd:SG34_013045"/>
<dbReference type="SUPFAM" id="SSF52266">
    <property type="entry name" value="SGNH hydrolase"/>
    <property type="match status" value="1"/>
</dbReference>
<keyword evidence="2" id="KW-0378">Hydrolase</keyword>
<dbReference type="GO" id="GO:0016788">
    <property type="term" value="F:hydrolase activity, acting on ester bonds"/>
    <property type="evidence" value="ECO:0007669"/>
    <property type="project" value="UniProtKB-ARBA"/>
</dbReference>